<dbReference type="InterPro" id="IPR036064">
    <property type="entry name" value="MYSc_Myo18"/>
</dbReference>
<evidence type="ECO:0000256" key="2">
    <source>
        <dbReference type="ARBA" id="ARBA00022840"/>
    </source>
</evidence>
<dbReference type="Gene3D" id="4.10.270.10">
    <property type="entry name" value="Myosin, subunit A"/>
    <property type="match status" value="1"/>
</dbReference>
<dbReference type="Gene3D" id="3.40.850.10">
    <property type="entry name" value="Kinesin motor domain"/>
    <property type="match status" value="1"/>
</dbReference>
<dbReference type="GO" id="GO:0000146">
    <property type="term" value="F:microfilament motor activity"/>
    <property type="evidence" value="ECO:0007669"/>
    <property type="project" value="TreeGrafter"/>
</dbReference>
<keyword evidence="7" id="KW-0175">Coiled coil</keyword>
<keyword evidence="3 6" id="KW-0518">Myosin</keyword>
<keyword evidence="1 6" id="KW-0547">Nucleotide-binding</keyword>
<comment type="caution">
    <text evidence="6">Lacks conserved residue(s) required for the propagation of feature annotation.</text>
</comment>
<feature type="region of interest" description="Disordered" evidence="8">
    <location>
        <begin position="1335"/>
        <end position="1356"/>
    </location>
</feature>
<feature type="compositionally biased region" description="Basic and acidic residues" evidence="8">
    <location>
        <begin position="54"/>
        <end position="63"/>
    </location>
</feature>
<feature type="coiled-coil region" evidence="7">
    <location>
        <begin position="1200"/>
        <end position="1283"/>
    </location>
</feature>
<organism evidence="9">
    <name type="scientific">Magallana gigas</name>
    <name type="common">Pacific oyster</name>
    <name type="synonym">Crassostrea gigas</name>
    <dbReference type="NCBI Taxonomy" id="29159"/>
    <lineage>
        <taxon>Eukaryota</taxon>
        <taxon>Metazoa</taxon>
        <taxon>Spiralia</taxon>
        <taxon>Lophotrochozoa</taxon>
        <taxon>Mollusca</taxon>
        <taxon>Bivalvia</taxon>
        <taxon>Autobranchia</taxon>
        <taxon>Pteriomorphia</taxon>
        <taxon>Ostreida</taxon>
        <taxon>Ostreoidea</taxon>
        <taxon>Ostreidae</taxon>
        <taxon>Magallana</taxon>
    </lineage>
</organism>
<dbReference type="InterPro" id="IPR057772">
    <property type="entry name" value="SH3_Myo18a"/>
</dbReference>
<name>K1QV80_MAGGI</name>
<dbReference type="GO" id="GO:0005524">
    <property type="term" value="F:ATP binding"/>
    <property type="evidence" value="ECO:0007669"/>
    <property type="project" value="UniProtKB-UniRule"/>
</dbReference>
<evidence type="ECO:0000256" key="3">
    <source>
        <dbReference type="ARBA" id="ARBA00023123"/>
    </source>
</evidence>
<dbReference type="GO" id="GO:0005737">
    <property type="term" value="C:cytoplasm"/>
    <property type="evidence" value="ECO:0007669"/>
    <property type="project" value="TreeGrafter"/>
</dbReference>
<dbReference type="GO" id="GO:0051015">
    <property type="term" value="F:actin filament binding"/>
    <property type="evidence" value="ECO:0007669"/>
    <property type="project" value="TreeGrafter"/>
</dbReference>
<dbReference type="GO" id="GO:0016020">
    <property type="term" value="C:membrane"/>
    <property type="evidence" value="ECO:0007669"/>
    <property type="project" value="TreeGrafter"/>
</dbReference>
<dbReference type="PROSITE" id="PS50096">
    <property type="entry name" value="IQ"/>
    <property type="match status" value="1"/>
</dbReference>
<feature type="compositionally biased region" description="Basic and acidic residues" evidence="8">
    <location>
        <begin position="15"/>
        <end position="27"/>
    </location>
</feature>
<evidence type="ECO:0000256" key="8">
    <source>
        <dbReference type="SAM" id="MobiDB-lite"/>
    </source>
</evidence>
<accession>K1QV80</accession>
<dbReference type="InterPro" id="IPR027417">
    <property type="entry name" value="P-loop_NTPase"/>
</dbReference>
<dbReference type="InParanoid" id="K1QV80"/>
<gene>
    <name evidence="9" type="ORF">CGI_10018765</name>
</gene>
<feature type="compositionally biased region" description="Polar residues" evidence="8">
    <location>
        <begin position="83"/>
        <end position="93"/>
    </location>
</feature>
<feature type="compositionally biased region" description="Basic residues" evidence="8">
    <location>
        <begin position="1"/>
        <end position="11"/>
    </location>
</feature>
<keyword evidence="2 6" id="KW-0067">ATP-binding</keyword>
<feature type="region of interest" description="Disordered" evidence="8">
    <location>
        <begin position="1"/>
        <end position="273"/>
    </location>
</feature>
<dbReference type="GO" id="GO:0016459">
    <property type="term" value="C:myosin complex"/>
    <property type="evidence" value="ECO:0007669"/>
    <property type="project" value="UniProtKB-KW"/>
</dbReference>
<dbReference type="SMART" id="SM00242">
    <property type="entry name" value="MYSc"/>
    <property type="match status" value="1"/>
</dbReference>
<proteinExistence type="inferred from homology"/>
<dbReference type="GO" id="GO:0007015">
    <property type="term" value="P:actin filament organization"/>
    <property type="evidence" value="ECO:0007669"/>
    <property type="project" value="TreeGrafter"/>
</dbReference>
<sequence length="1371" mass="153361">MSSNSQRRRSGVKGDAAKGKTHSERPKTPTSGGGGNRRKSEPPKGLPLQNKSNGHGDDLKNVKMDFPAISPGNGGKSKWDNLSRGTISSSLKKSGSGAMDTGNPEMKRSVSVTFDLKSDKGSKQKLSQTSVEPNQMKRSTSGELHQRQLMQRSISKEDFRATQEEVEKRMHRTVSFNDNLAGLNSNGKVPEVENSVKLRHPKVENMSSMQDSPEGGEVVVKRRGGKRRSDPPNKRWSLNLPLESGSGVGSGRDLKSPSIPGSRTSKRRVPSGDYTSYAPILNAATSSLDLDKIIQMYKVDENFAIPEARSETEVQSEKAWLEAEKVWLVHKGGFASASIVKGNGMAPLPEGRVRIKLDHGGDVLEVDEDDVEKANPPQFDRAEDLASLRFLNESSTLHTLRQRFGANLIHTYAGSNMVVVNPMHQMSIYSEKVIHVFKGCKQEDMPPHIYASGQIAYRDMLNSRRDQSLIMMGRSGSGKSVCAKHILSYLTLAAGSVNNVLTGDKLNAISTLMDAFGNSRSILNTNASRYGQLTTLDFDHSGQIVSASIQVMLFEKTRVVRRPEGEPSFHVFYQMLAGLDSSLRNELQLNALGDPNLFMTPLQRNEDRQRAAASWSKIFNAMEVIGMSDEERRSICYILAAIYHLGVAGAVKGQNNKPQFARPAAALKASQLIGITQEELARQIFASGGSSTLSRSTSMRGSPADKGQGDFNTNAMEALEGFVIGLYSAVFNAIVSLINRSMSSNIRTSTSLTVVDLPGFQNPATCGRNSGATFEDLCYNYAQEKIQMLYHDLTFTLQQDRYSQENVDCDFEFVTSSPAAMVSLIDKPAQQLLVRTSSQEIKESDKKGLLWILDEEAIFPGATEDSFMDRLFTHHGEQKVKKDSLLRKASSIGNTFILNHFQGTNPVQYNASGWLKGCRENPLIKTAIQVLQDSKRQNINELFNTVKAPVAGMVSGSIVGMEGTTSLKRVGSMRRTFMSGTAGLKKRSMCLQVKFQVDSIIETIRKTKCHFIHCLLPQHNAGLWELKQGSSPQDKPSDENLMNVPLIRSQIRGAELLEGVRIYRQGFPDNMVFGEFRQRFQGLLPPSNQPSKDADMKQAVLTILDHLDIDKLNYRVGLSQVFFRAGALNRLEMARDEKITGTIVNLQASCRGFLARKNLEKLKVKHIAISCIQKNVRKLMLIKDWSWWKLFTKVQPLLDVHRTEEELKNREYELEQLKAKLEKLEKERNEYKTQSEKMENRLAEVTADLAEEHDTATHATEMLEAETADRMRLDKELKDVQSKYGVLKRHAEKIEMEMTQMHLWQAQAMEGMDEDFGDDSIYKDRYERVMRETTVSRKRMEKQHEEELEKEQSLKKNVERKTSAGLMVWGL</sequence>
<dbReference type="PRINTS" id="PR00193">
    <property type="entry name" value="MYOSINHEAVY"/>
</dbReference>
<dbReference type="SUPFAM" id="SSF52540">
    <property type="entry name" value="P-loop containing nucleoside triphosphate hydrolases"/>
    <property type="match status" value="1"/>
</dbReference>
<dbReference type="InterPro" id="IPR001609">
    <property type="entry name" value="Myosin_head_motor_dom-like"/>
</dbReference>
<dbReference type="HOGENOM" id="CLU_000192_1_3_1"/>
<comment type="similarity">
    <text evidence="6">Belongs to the TRAFAC class myosin-kinesin ATPase superfamily. Myosin family.</text>
</comment>
<protein>
    <submittedName>
        <fullName evidence="9">Myosin-XVIIIa</fullName>
    </submittedName>
</protein>
<dbReference type="PANTHER" id="PTHR13140:SF706">
    <property type="entry name" value="DILUTE CLASS UNCONVENTIONAL MYOSIN, ISOFORM C"/>
    <property type="match status" value="1"/>
</dbReference>
<dbReference type="Gene3D" id="3.30.70.1590">
    <property type="match status" value="1"/>
</dbReference>
<feature type="binding site" evidence="6">
    <location>
        <begin position="473"/>
        <end position="480"/>
    </location>
    <ligand>
        <name>ATP</name>
        <dbReference type="ChEBI" id="CHEBI:30616"/>
    </ligand>
</feature>
<dbReference type="Pfam" id="PF24556">
    <property type="entry name" value="SH3_Myosin-XVIIIa"/>
    <property type="match status" value="1"/>
</dbReference>
<evidence type="ECO:0000256" key="1">
    <source>
        <dbReference type="ARBA" id="ARBA00022741"/>
    </source>
</evidence>
<evidence type="ECO:0000256" key="4">
    <source>
        <dbReference type="ARBA" id="ARBA00023175"/>
    </source>
</evidence>
<dbReference type="PANTHER" id="PTHR13140">
    <property type="entry name" value="MYOSIN"/>
    <property type="match status" value="1"/>
</dbReference>
<dbReference type="PROSITE" id="PS51456">
    <property type="entry name" value="MYOSIN_MOTOR"/>
    <property type="match status" value="1"/>
</dbReference>
<dbReference type="Gene3D" id="1.10.10.820">
    <property type="match status" value="1"/>
</dbReference>
<evidence type="ECO:0000313" key="9">
    <source>
        <dbReference type="EMBL" id="EKC35139.1"/>
    </source>
</evidence>
<feature type="compositionally biased region" description="Basic and acidic residues" evidence="8">
    <location>
        <begin position="154"/>
        <end position="168"/>
    </location>
</feature>
<feature type="compositionally biased region" description="Polar residues" evidence="8">
    <location>
        <begin position="174"/>
        <end position="187"/>
    </location>
</feature>
<keyword evidence="4 6" id="KW-0505">Motor protein</keyword>
<dbReference type="CDD" id="cd01386">
    <property type="entry name" value="MYSc_Myo18"/>
    <property type="match status" value="1"/>
</dbReference>
<evidence type="ECO:0000256" key="7">
    <source>
        <dbReference type="SAM" id="Coils"/>
    </source>
</evidence>
<dbReference type="Gene3D" id="1.20.120.720">
    <property type="entry name" value="Myosin VI head, motor domain, U50 subdomain"/>
    <property type="match status" value="1"/>
</dbReference>
<dbReference type="Pfam" id="PF00063">
    <property type="entry name" value="Myosin_head"/>
    <property type="match status" value="1"/>
</dbReference>
<dbReference type="InterPro" id="IPR036961">
    <property type="entry name" value="Kinesin_motor_dom_sf"/>
</dbReference>
<evidence type="ECO:0000256" key="6">
    <source>
        <dbReference type="PROSITE-ProRule" id="PRU00782"/>
    </source>
</evidence>
<dbReference type="Gene3D" id="1.20.58.530">
    <property type="match status" value="1"/>
</dbReference>
<dbReference type="EMBL" id="JH818057">
    <property type="protein sequence ID" value="EKC35139.1"/>
    <property type="molecule type" value="Genomic_DNA"/>
</dbReference>
<feature type="compositionally biased region" description="Polar residues" evidence="8">
    <location>
        <begin position="124"/>
        <end position="153"/>
    </location>
</feature>
<keyword evidence="5 6" id="KW-0009">Actin-binding</keyword>
<reference evidence="9" key="1">
    <citation type="journal article" date="2012" name="Nature">
        <title>The oyster genome reveals stress adaptation and complexity of shell formation.</title>
        <authorList>
            <person name="Zhang G."/>
            <person name="Fang X."/>
            <person name="Guo X."/>
            <person name="Li L."/>
            <person name="Luo R."/>
            <person name="Xu F."/>
            <person name="Yang P."/>
            <person name="Zhang L."/>
            <person name="Wang X."/>
            <person name="Qi H."/>
            <person name="Xiong Z."/>
            <person name="Que H."/>
            <person name="Xie Y."/>
            <person name="Holland P.W."/>
            <person name="Paps J."/>
            <person name="Zhu Y."/>
            <person name="Wu F."/>
            <person name="Chen Y."/>
            <person name="Wang J."/>
            <person name="Peng C."/>
            <person name="Meng J."/>
            <person name="Yang L."/>
            <person name="Liu J."/>
            <person name="Wen B."/>
            <person name="Zhang N."/>
            <person name="Huang Z."/>
            <person name="Zhu Q."/>
            <person name="Feng Y."/>
            <person name="Mount A."/>
            <person name="Hedgecock D."/>
            <person name="Xu Z."/>
            <person name="Liu Y."/>
            <person name="Domazet-Loso T."/>
            <person name="Du Y."/>
            <person name="Sun X."/>
            <person name="Zhang S."/>
            <person name="Liu B."/>
            <person name="Cheng P."/>
            <person name="Jiang X."/>
            <person name="Li J."/>
            <person name="Fan D."/>
            <person name="Wang W."/>
            <person name="Fu W."/>
            <person name="Wang T."/>
            <person name="Wang B."/>
            <person name="Zhang J."/>
            <person name="Peng Z."/>
            <person name="Li Y."/>
            <person name="Li N."/>
            <person name="Wang J."/>
            <person name="Chen M."/>
            <person name="He Y."/>
            <person name="Tan F."/>
            <person name="Song X."/>
            <person name="Zheng Q."/>
            <person name="Huang R."/>
            <person name="Yang H."/>
            <person name="Du X."/>
            <person name="Chen L."/>
            <person name="Yang M."/>
            <person name="Gaffney P.M."/>
            <person name="Wang S."/>
            <person name="Luo L."/>
            <person name="She Z."/>
            <person name="Ming Y."/>
            <person name="Huang W."/>
            <person name="Zhang S."/>
            <person name="Huang B."/>
            <person name="Zhang Y."/>
            <person name="Qu T."/>
            <person name="Ni P."/>
            <person name="Miao G."/>
            <person name="Wang J."/>
            <person name="Wang Q."/>
            <person name="Steinberg C.E."/>
            <person name="Wang H."/>
            <person name="Li N."/>
            <person name="Qian L."/>
            <person name="Zhang G."/>
            <person name="Li Y."/>
            <person name="Yang H."/>
            <person name="Liu X."/>
            <person name="Wang J."/>
            <person name="Yin Y."/>
            <person name="Wang J."/>
        </authorList>
    </citation>
    <scope>NUCLEOTIDE SEQUENCE [LARGE SCALE GENOMIC DNA]</scope>
    <source>
        <strain evidence="9">05x7-T-G4-1.051#20</strain>
    </source>
</reference>
<feature type="compositionally biased region" description="Basic and acidic residues" evidence="8">
    <location>
        <begin position="1342"/>
        <end position="1356"/>
    </location>
</feature>
<evidence type="ECO:0000256" key="5">
    <source>
        <dbReference type="ARBA" id="ARBA00023203"/>
    </source>
</evidence>